<dbReference type="InterPro" id="IPR013087">
    <property type="entry name" value="Znf_C2H2_type"/>
</dbReference>
<dbReference type="GO" id="GO:0008270">
    <property type="term" value="F:zinc ion binding"/>
    <property type="evidence" value="ECO:0007669"/>
    <property type="project" value="UniProtKB-KW"/>
</dbReference>
<keyword evidence="3" id="KW-0479">Metal-binding</keyword>
<keyword evidence="5 10" id="KW-0863">Zinc-finger</keyword>
<dbReference type="GO" id="GO:0010468">
    <property type="term" value="P:regulation of gene expression"/>
    <property type="evidence" value="ECO:0007669"/>
    <property type="project" value="TreeGrafter"/>
</dbReference>
<keyword evidence="8" id="KW-0804">Transcription</keyword>
<evidence type="ECO:0000256" key="10">
    <source>
        <dbReference type="PROSITE-ProRule" id="PRU00042"/>
    </source>
</evidence>
<dbReference type="PANTHER" id="PTHR16515">
    <property type="entry name" value="PR DOMAIN ZINC FINGER PROTEIN"/>
    <property type="match status" value="1"/>
</dbReference>
<dbReference type="Gene3D" id="3.30.160.60">
    <property type="entry name" value="Classic Zinc Finger"/>
    <property type="match status" value="2"/>
</dbReference>
<evidence type="ECO:0000256" key="6">
    <source>
        <dbReference type="ARBA" id="ARBA00022833"/>
    </source>
</evidence>
<dbReference type="OrthoDB" id="6077919at2759"/>
<comment type="subcellular location">
    <subcellularLocation>
        <location evidence="1">Nucleus</location>
    </subcellularLocation>
</comment>
<evidence type="ECO:0000259" key="12">
    <source>
        <dbReference type="PROSITE" id="PS50157"/>
    </source>
</evidence>
<dbReference type="PANTHER" id="PTHR16515:SF49">
    <property type="entry name" value="GASTRULA ZINC FINGER PROTEIN XLCGF49.1-LIKE-RELATED"/>
    <property type="match status" value="1"/>
</dbReference>
<dbReference type="SUPFAM" id="SSF57667">
    <property type="entry name" value="beta-beta-alpha zinc fingers"/>
    <property type="match status" value="1"/>
</dbReference>
<dbReference type="SMART" id="SM00355">
    <property type="entry name" value="ZnF_C2H2"/>
    <property type="match status" value="2"/>
</dbReference>
<dbReference type="FunFam" id="3.30.160.60:FF:000761">
    <property type="entry name" value="Zinc finger protein 449"/>
    <property type="match status" value="1"/>
</dbReference>
<dbReference type="EMBL" id="LK023324">
    <property type="protein sequence ID" value="CDS08378.1"/>
    <property type="molecule type" value="Genomic_DNA"/>
</dbReference>
<keyword evidence="9" id="KW-0539">Nucleus</keyword>
<evidence type="ECO:0000256" key="3">
    <source>
        <dbReference type="ARBA" id="ARBA00022723"/>
    </source>
</evidence>
<keyword evidence="7" id="KW-0805">Transcription regulation</keyword>
<sequence length="352" mass="37172">MLSVYPGMSFDFFSSQAAAPPPPPNANTTLYPRQSNAAVTACGSSSSSSSSSSSNSTNDSFDYWMGGNMMDMTSAGPMSSNSWPEMPMPTTASYPPCPRTLASSTGITTASYPSSSSSSMVSGLPVDPCVYDSTSAMAAAAAAAAMAAVTLPQQHHHTAILSPNFQQGYPYLYSGSPVSTDEPMYNSSNNSNPSRAGLTPSSYYYSPTISAVPYPTSSSTIMQSRRGRRHSCSRSSSPLSSTSSASSSPDVFSSSNSSSPAVYYNSQQPLMATFNTKATSSTPKRYKCTVCGKKFTRPSSLNTHMYSHTGEKPFKCPVEGCGRHFSVVSNLRRHAKIHSNPTPTTNTTTSCS</sequence>
<evidence type="ECO:0000256" key="11">
    <source>
        <dbReference type="SAM" id="MobiDB-lite"/>
    </source>
</evidence>
<evidence type="ECO:0000256" key="7">
    <source>
        <dbReference type="ARBA" id="ARBA00023015"/>
    </source>
</evidence>
<protein>
    <submittedName>
        <fullName evidence="13">Putative C2H2 finger domain containing proteinFlbC</fullName>
    </submittedName>
</protein>
<evidence type="ECO:0000256" key="5">
    <source>
        <dbReference type="ARBA" id="ARBA00022771"/>
    </source>
</evidence>
<dbReference type="FunFam" id="3.30.160.60:FF:001102">
    <property type="entry name" value="Transcription factor IIIA"/>
    <property type="match status" value="1"/>
</dbReference>
<dbReference type="InterPro" id="IPR050331">
    <property type="entry name" value="Zinc_finger"/>
</dbReference>
<reference evidence="13" key="1">
    <citation type="journal article" date="2014" name="Genome Announc.">
        <title>De novo whole-genome sequence and genome annotation of Lichtheimia ramosa.</title>
        <authorList>
            <person name="Linde J."/>
            <person name="Schwartze V."/>
            <person name="Binder U."/>
            <person name="Lass-Florl C."/>
            <person name="Voigt K."/>
            <person name="Horn F."/>
        </authorList>
    </citation>
    <scope>NUCLEOTIDE SEQUENCE</scope>
    <source>
        <strain evidence="13">JMRC FSU:6197</strain>
    </source>
</reference>
<keyword evidence="6" id="KW-0862">Zinc</keyword>
<comment type="similarity">
    <text evidence="2">Belongs to the krueppel C2H2-type zinc-finger protein family.</text>
</comment>
<dbReference type="AlphaFoldDB" id="A0A077WMJ0"/>
<evidence type="ECO:0000256" key="4">
    <source>
        <dbReference type="ARBA" id="ARBA00022737"/>
    </source>
</evidence>
<feature type="region of interest" description="Disordered" evidence="11">
    <location>
        <begin position="216"/>
        <end position="259"/>
    </location>
</feature>
<feature type="domain" description="C2H2-type" evidence="12">
    <location>
        <begin position="286"/>
        <end position="313"/>
    </location>
</feature>
<accession>A0A077WMJ0</accession>
<evidence type="ECO:0000256" key="8">
    <source>
        <dbReference type="ARBA" id="ARBA00023163"/>
    </source>
</evidence>
<dbReference type="PROSITE" id="PS00028">
    <property type="entry name" value="ZINC_FINGER_C2H2_1"/>
    <property type="match status" value="2"/>
</dbReference>
<dbReference type="GO" id="GO:0005634">
    <property type="term" value="C:nucleus"/>
    <property type="evidence" value="ECO:0007669"/>
    <property type="project" value="UniProtKB-SubCell"/>
</dbReference>
<keyword evidence="4" id="KW-0677">Repeat</keyword>
<feature type="domain" description="C2H2-type" evidence="12">
    <location>
        <begin position="314"/>
        <end position="343"/>
    </location>
</feature>
<proteinExistence type="inferred from homology"/>
<evidence type="ECO:0000256" key="2">
    <source>
        <dbReference type="ARBA" id="ARBA00006991"/>
    </source>
</evidence>
<name>A0A077WMJ0_9FUNG</name>
<organism evidence="13">
    <name type="scientific">Lichtheimia ramosa</name>
    <dbReference type="NCBI Taxonomy" id="688394"/>
    <lineage>
        <taxon>Eukaryota</taxon>
        <taxon>Fungi</taxon>
        <taxon>Fungi incertae sedis</taxon>
        <taxon>Mucoromycota</taxon>
        <taxon>Mucoromycotina</taxon>
        <taxon>Mucoromycetes</taxon>
        <taxon>Mucorales</taxon>
        <taxon>Lichtheimiaceae</taxon>
        <taxon>Lichtheimia</taxon>
    </lineage>
</organism>
<dbReference type="PROSITE" id="PS50157">
    <property type="entry name" value="ZINC_FINGER_C2H2_2"/>
    <property type="match status" value="2"/>
</dbReference>
<dbReference type="Pfam" id="PF00096">
    <property type="entry name" value="zf-C2H2"/>
    <property type="match status" value="2"/>
</dbReference>
<evidence type="ECO:0000256" key="9">
    <source>
        <dbReference type="ARBA" id="ARBA00023242"/>
    </source>
</evidence>
<gene>
    <name evidence="13" type="ORF">LRAMOSA02326</name>
</gene>
<evidence type="ECO:0000313" key="13">
    <source>
        <dbReference type="EMBL" id="CDS08378.1"/>
    </source>
</evidence>
<evidence type="ECO:0000256" key="1">
    <source>
        <dbReference type="ARBA" id="ARBA00004123"/>
    </source>
</evidence>
<feature type="compositionally biased region" description="Low complexity" evidence="11">
    <location>
        <begin position="233"/>
        <end position="259"/>
    </location>
</feature>
<dbReference type="InterPro" id="IPR036236">
    <property type="entry name" value="Znf_C2H2_sf"/>
</dbReference>